<dbReference type="AlphaFoldDB" id="A0A931E857"/>
<keyword evidence="2" id="KW-1185">Reference proteome</keyword>
<dbReference type="SUPFAM" id="SSF53187">
    <property type="entry name" value="Zn-dependent exopeptidases"/>
    <property type="match status" value="1"/>
</dbReference>
<evidence type="ECO:0008006" key="3">
    <source>
        <dbReference type="Google" id="ProtNLM"/>
    </source>
</evidence>
<organism evidence="1 2">
    <name type="scientific">Planobacterium oryzisoli</name>
    <dbReference type="NCBI Taxonomy" id="2771435"/>
    <lineage>
        <taxon>Bacteria</taxon>
        <taxon>Pseudomonadati</taxon>
        <taxon>Bacteroidota</taxon>
        <taxon>Flavobacteriia</taxon>
        <taxon>Flavobacteriales</taxon>
        <taxon>Weeksellaceae</taxon>
        <taxon>Chryseobacterium group</taxon>
        <taxon>Chryseobacterium</taxon>
    </lineage>
</organism>
<gene>
    <name evidence="1" type="ORF">IC612_06950</name>
</gene>
<proteinExistence type="predicted"/>
<sequence>MLDFYAELEKFPSITTRKWGTTDSGEPLLIVFYNYNPKKTFSEDRGLVLINNGIHPGEPDGIDASMRLLRDLASGKIPHLKNTSVAVVASYNVGGMLNRNAFTRVNQNGPESYGFRGNARNFDLNRDFIKTDSRNAVSFQELVHELKPEFFIDNHVSNGADYQHTLTYIATNKERLGKTLGEFYHRTMNPEVLKDLKAKGIEAIPYVNVWGTTPDKGYDQFMDSPRYATGYTSLFDIPGTVVETHMLKPYAEREEATYQNMLSHLRYLEKNWQKLHKARKENRREYTAGKNYPLQWKVDRSVSDSLLFSGYKGLEVPSGVTGLTRLKYDRNAPYTKHIPFYTNYTPTLAVKVPRFYVVPKSQWPIIAHLKRNRIQTTVITQDTLVTAEVYRIKDFNTVAAPYEGHYLHSNVQVDTTMESVRLQLGDLLVPTAQPGIKYLLETLEPQGVDSFFAWNYFDSILGQKEHYSDYVFEDTALELLSKNPDLRERFKKMLKENPGAQKSSRQQLDWIYHASPHYESSHRKYPIYRIH</sequence>
<dbReference type="EMBL" id="JADKYY010000007">
    <property type="protein sequence ID" value="MBF5027531.1"/>
    <property type="molecule type" value="Genomic_DNA"/>
</dbReference>
<reference evidence="1" key="1">
    <citation type="submission" date="2020-11" db="EMBL/GenBank/DDBJ databases">
        <title>Genome seq and assembly of Planobacterium sp.</title>
        <authorList>
            <person name="Chhetri G."/>
        </authorList>
    </citation>
    <scope>NUCLEOTIDE SEQUENCE</scope>
    <source>
        <strain evidence="1">GCR5</strain>
    </source>
</reference>
<evidence type="ECO:0000313" key="1">
    <source>
        <dbReference type="EMBL" id="MBF5027531.1"/>
    </source>
</evidence>
<accession>A0A931E857</accession>
<protein>
    <recommendedName>
        <fullName evidence="3">Peptidase M14 carboxypeptidase A domain-containing protein</fullName>
    </recommendedName>
</protein>
<comment type="caution">
    <text evidence="1">The sequence shown here is derived from an EMBL/GenBank/DDBJ whole genome shotgun (WGS) entry which is preliminary data.</text>
</comment>
<dbReference type="Proteomes" id="UP000694480">
    <property type="component" value="Unassembled WGS sequence"/>
</dbReference>
<name>A0A931E857_9FLAO</name>
<evidence type="ECO:0000313" key="2">
    <source>
        <dbReference type="Proteomes" id="UP000694480"/>
    </source>
</evidence>
<dbReference type="Gene3D" id="3.40.630.10">
    <property type="entry name" value="Zn peptidases"/>
    <property type="match status" value="1"/>
</dbReference>